<sequence length="580" mass="61830">MIGVGGDIYDQSMSEDASAVSLRCGHLEVVFGTEVGISAFQMTASGDQTAVDPTDLRGAAHRLIEIAPLLDYTATDVVFVADGYSDVEIAATTPTVTLRKFGAGGATLTVAIEKSNDDARKGLLAEAAYAARRQRLADAADVVAPLTNEDADVVGRLDVPGSPLLTELRADRRRAFKSPSFLTQTGGDLECAITNIVSDLRAAVRFGAAGLADTTDDLLDESIQLACVQGGWADRVRLLIAAEEIWAIERLARIGSRLSAHPNEDFDQLLAEYEAQHQLAIDLAVLFKEVIDRIPSAPTNPVVRLVRGKEIRDALALRETLAAYSAAVTTPAVSNRDTITWDDAAKSLMAVDLVTDDDADERLRSDMSPPSADDAAAALGGLFEAQLPAARAIVDDLDHQHPDVDAEGRVQIVKRQAVRKLSAGARYADAAPPLQEVVAELAMCIALLRGFEPRTEAEFEELGRRILSRADKIANLQAQASNALPVAVAGLSRLLKVVQPIVMEAVFRQLGGIKPTSAGAARDAYKTMRSKVWRARHDRGVTAAAAGGGANVLLKAVDSAAPRLIVRYVDQALSSPKPKR</sequence>
<dbReference type="EMBL" id="JXST01000002">
    <property type="protein sequence ID" value="KIU18572.1"/>
    <property type="molecule type" value="Genomic_DNA"/>
</dbReference>
<evidence type="ECO:0000313" key="1">
    <source>
        <dbReference type="EMBL" id="KIU18572.1"/>
    </source>
</evidence>
<reference evidence="1 2" key="1">
    <citation type="submission" date="2015-01" db="EMBL/GenBank/DDBJ databases">
        <title>Genome sequence of Mycobacterium llatzerense and Mycobacterium immunogenum recovered from brain abscess.</title>
        <authorList>
            <person name="Greninger A.L."/>
            <person name="Langelier C."/>
            <person name="Cunningham G."/>
            <person name="Chiu C.Y."/>
            <person name="Miller S."/>
        </authorList>
    </citation>
    <scope>NUCLEOTIDE SEQUENCE [LARGE SCALE GENOMIC DNA]</scope>
    <source>
        <strain evidence="1 2">CLUC14</strain>
    </source>
</reference>
<accession>A0A0D1LJ96</accession>
<protein>
    <submittedName>
        <fullName evidence="1">Uncharacterized protein</fullName>
    </submittedName>
</protein>
<dbReference type="Proteomes" id="UP000032221">
    <property type="component" value="Unassembled WGS sequence"/>
</dbReference>
<keyword evidence="2" id="KW-1185">Reference proteome</keyword>
<organism evidence="1 2">
    <name type="scientific">Mycolicibacterium llatzerense</name>
    <dbReference type="NCBI Taxonomy" id="280871"/>
    <lineage>
        <taxon>Bacteria</taxon>
        <taxon>Bacillati</taxon>
        <taxon>Actinomycetota</taxon>
        <taxon>Actinomycetes</taxon>
        <taxon>Mycobacteriales</taxon>
        <taxon>Mycobacteriaceae</taxon>
        <taxon>Mycolicibacterium</taxon>
    </lineage>
</organism>
<name>A0A0D1LJ96_9MYCO</name>
<comment type="caution">
    <text evidence="1">The sequence shown here is derived from an EMBL/GenBank/DDBJ whole genome shotgun (WGS) entry which is preliminary data.</text>
</comment>
<evidence type="ECO:0000313" key="2">
    <source>
        <dbReference type="Proteomes" id="UP000032221"/>
    </source>
</evidence>
<proteinExistence type="predicted"/>
<dbReference type="PATRIC" id="fig|280871.6.peg.344"/>
<gene>
    <name evidence="1" type="ORF">TL10_01690</name>
</gene>
<dbReference type="AlphaFoldDB" id="A0A0D1LJ96"/>